<sequence length="100" mass="11017">MKCPLLFPPLPSVAAALALLFHPTPGLLFLLTVLISSSSFSFAFLLFPSSNAFDDFKARGIAPPQAFIAGDRESVVIKIYEHMTIWAGDYFVSKIPPWFP</sequence>
<dbReference type="AlphaFoldDB" id="A0A5C3LZK2"/>
<dbReference type="EMBL" id="ML213609">
    <property type="protein sequence ID" value="TFK37288.1"/>
    <property type="molecule type" value="Genomic_DNA"/>
</dbReference>
<keyword evidence="1" id="KW-0472">Membrane</keyword>
<keyword evidence="1" id="KW-0812">Transmembrane</keyword>
<evidence type="ECO:0000256" key="1">
    <source>
        <dbReference type="SAM" id="Phobius"/>
    </source>
</evidence>
<evidence type="ECO:0000313" key="2">
    <source>
        <dbReference type="EMBL" id="TFK37288.1"/>
    </source>
</evidence>
<name>A0A5C3LZK2_9AGAR</name>
<keyword evidence="3" id="KW-1185">Reference proteome</keyword>
<feature type="transmembrane region" description="Helical" evidence="1">
    <location>
        <begin position="26"/>
        <end position="47"/>
    </location>
</feature>
<proteinExistence type="predicted"/>
<protein>
    <submittedName>
        <fullName evidence="2">Uncharacterized protein</fullName>
    </submittedName>
</protein>
<accession>A0A5C3LZK2</accession>
<keyword evidence="1" id="KW-1133">Transmembrane helix</keyword>
<reference evidence="2 3" key="1">
    <citation type="journal article" date="2019" name="Nat. Ecol. Evol.">
        <title>Megaphylogeny resolves global patterns of mushroom evolution.</title>
        <authorList>
            <person name="Varga T."/>
            <person name="Krizsan K."/>
            <person name="Foldi C."/>
            <person name="Dima B."/>
            <person name="Sanchez-Garcia M."/>
            <person name="Sanchez-Ramirez S."/>
            <person name="Szollosi G.J."/>
            <person name="Szarkandi J.G."/>
            <person name="Papp V."/>
            <person name="Albert L."/>
            <person name="Andreopoulos W."/>
            <person name="Angelini C."/>
            <person name="Antonin V."/>
            <person name="Barry K.W."/>
            <person name="Bougher N.L."/>
            <person name="Buchanan P."/>
            <person name="Buyck B."/>
            <person name="Bense V."/>
            <person name="Catcheside P."/>
            <person name="Chovatia M."/>
            <person name="Cooper J."/>
            <person name="Damon W."/>
            <person name="Desjardin D."/>
            <person name="Finy P."/>
            <person name="Geml J."/>
            <person name="Haridas S."/>
            <person name="Hughes K."/>
            <person name="Justo A."/>
            <person name="Karasinski D."/>
            <person name="Kautmanova I."/>
            <person name="Kiss B."/>
            <person name="Kocsube S."/>
            <person name="Kotiranta H."/>
            <person name="LaButti K.M."/>
            <person name="Lechner B.E."/>
            <person name="Liimatainen K."/>
            <person name="Lipzen A."/>
            <person name="Lukacs Z."/>
            <person name="Mihaltcheva S."/>
            <person name="Morgado L.N."/>
            <person name="Niskanen T."/>
            <person name="Noordeloos M.E."/>
            <person name="Ohm R.A."/>
            <person name="Ortiz-Santana B."/>
            <person name="Ovrebo C."/>
            <person name="Racz N."/>
            <person name="Riley R."/>
            <person name="Savchenko A."/>
            <person name="Shiryaev A."/>
            <person name="Soop K."/>
            <person name="Spirin V."/>
            <person name="Szebenyi C."/>
            <person name="Tomsovsky M."/>
            <person name="Tulloss R.E."/>
            <person name="Uehling J."/>
            <person name="Grigoriev I.V."/>
            <person name="Vagvolgyi C."/>
            <person name="Papp T."/>
            <person name="Martin F.M."/>
            <person name="Miettinen O."/>
            <person name="Hibbett D.S."/>
            <person name="Nagy L.G."/>
        </authorList>
    </citation>
    <scope>NUCLEOTIDE SEQUENCE [LARGE SCALE GENOMIC DNA]</scope>
    <source>
        <strain evidence="2 3">CBS 166.37</strain>
    </source>
</reference>
<organism evidence="2 3">
    <name type="scientific">Crucibulum laeve</name>
    <dbReference type="NCBI Taxonomy" id="68775"/>
    <lineage>
        <taxon>Eukaryota</taxon>
        <taxon>Fungi</taxon>
        <taxon>Dikarya</taxon>
        <taxon>Basidiomycota</taxon>
        <taxon>Agaricomycotina</taxon>
        <taxon>Agaricomycetes</taxon>
        <taxon>Agaricomycetidae</taxon>
        <taxon>Agaricales</taxon>
        <taxon>Agaricineae</taxon>
        <taxon>Nidulariaceae</taxon>
        <taxon>Crucibulum</taxon>
    </lineage>
</organism>
<gene>
    <name evidence="2" type="ORF">BDQ12DRAFT_667214</name>
</gene>
<dbReference type="Proteomes" id="UP000308652">
    <property type="component" value="Unassembled WGS sequence"/>
</dbReference>
<evidence type="ECO:0000313" key="3">
    <source>
        <dbReference type="Proteomes" id="UP000308652"/>
    </source>
</evidence>